<feature type="non-terminal residue" evidence="6">
    <location>
        <position position="664"/>
    </location>
</feature>
<dbReference type="Gene3D" id="1.10.10.60">
    <property type="entry name" value="Homeodomain-like"/>
    <property type="match status" value="3"/>
</dbReference>
<dbReference type="CDD" id="cd00167">
    <property type="entry name" value="SANT"/>
    <property type="match status" value="2"/>
</dbReference>
<dbReference type="GO" id="GO:0005634">
    <property type="term" value="C:nucleus"/>
    <property type="evidence" value="ECO:0007669"/>
    <property type="project" value="TreeGrafter"/>
</dbReference>
<dbReference type="PANTHER" id="PTHR45614:SF30">
    <property type="entry name" value="MYB-RELATED PROTEIN B"/>
    <property type="match status" value="1"/>
</dbReference>
<dbReference type="FunFam" id="1.10.10.60:FF:000010">
    <property type="entry name" value="Transcriptional activator Myb isoform A"/>
    <property type="match status" value="1"/>
</dbReference>
<evidence type="ECO:0000313" key="7">
    <source>
        <dbReference type="Proteomes" id="UP001219934"/>
    </source>
</evidence>
<feature type="domain" description="Myb-like" evidence="4">
    <location>
        <begin position="19"/>
        <end position="54"/>
    </location>
</feature>
<protein>
    <submittedName>
        <fullName evidence="6">Uncharacterized protein</fullName>
    </submittedName>
</protein>
<evidence type="ECO:0000259" key="5">
    <source>
        <dbReference type="PROSITE" id="PS51294"/>
    </source>
</evidence>
<proteinExistence type="predicted"/>
<dbReference type="GO" id="GO:0000978">
    <property type="term" value="F:RNA polymerase II cis-regulatory region sequence-specific DNA binding"/>
    <property type="evidence" value="ECO:0007669"/>
    <property type="project" value="TreeGrafter"/>
</dbReference>
<dbReference type="Pfam" id="PF09316">
    <property type="entry name" value="Cmyb_C"/>
    <property type="match status" value="1"/>
</dbReference>
<name>A0AAD6AJG7_9TELE</name>
<dbReference type="InterPro" id="IPR050560">
    <property type="entry name" value="MYB_TF"/>
</dbReference>
<dbReference type="EMBL" id="JAPTMU010000020">
    <property type="protein sequence ID" value="KAJ4925861.1"/>
    <property type="molecule type" value="Genomic_DNA"/>
</dbReference>
<feature type="compositionally biased region" description="Polar residues" evidence="3">
    <location>
        <begin position="180"/>
        <end position="203"/>
    </location>
</feature>
<feature type="region of interest" description="Disordered" evidence="3">
    <location>
        <begin position="336"/>
        <end position="425"/>
    </location>
</feature>
<feature type="domain" description="Myb-like" evidence="4">
    <location>
        <begin position="58"/>
        <end position="109"/>
    </location>
</feature>
<dbReference type="PANTHER" id="PTHR45614">
    <property type="entry name" value="MYB PROTEIN-RELATED"/>
    <property type="match status" value="1"/>
</dbReference>
<dbReference type="Pfam" id="PF13921">
    <property type="entry name" value="Myb_DNA-bind_6"/>
    <property type="match status" value="1"/>
</dbReference>
<dbReference type="InterPro" id="IPR015395">
    <property type="entry name" value="C-myb_C"/>
</dbReference>
<dbReference type="Proteomes" id="UP001219934">
    <property type="component" value="Unassembled WGS sequence"/>
</dbReference>
<feature type="domain" description="HTH myb-type" evidence="5">
    <location>
        <begin position="58"/>
        <end position="113"/>
    </location>
</feature>
<evidence type="ECO:0000313" key="6">
    <source>
        <dbReference type="EMBL" id="KAJ4925861.1"/>
    </source>
</evidence>
<dbReference type="PROSITE" id="PS50090">
    <property type="entry name" value="MYB_LIKE"/>
    <property type="match status" value="3"/>
</dbReference>
<evidence type="ECO:0000256" key="2">
    <source>
        <dbReference type="ARBA" id="ARBA00023125"/>
    </source>
</evidence>
<keyword evidence="1" id="KW-0677">Repeat</keyword>
<feature type="domain" description="HTH myb-type" evidence="5">
    <location>
        <begin position="114"/>
        <end position="164"/>
    </location>
</feature>
<feature type="compositionally biased region" description="Basic and acidic residues" evidence="3">
    <location>
        <begin position="359"/>
        <end position="368"/>
    </location>
</feature>
<sequence>MSSRSRRACTKRRKGRSSRGTVQKPSWTKDEEEKLHRVVKEFGSNSWPSVSLHLKIKNPELVKGPWTQTEDERVIDLVQNYGVKRWSLIAKHLLSRNGKQCRERWHNHLNPAVKKSGWTLQEDRIICQAHSMLGNRWADMSKLMPGRTDNSIKNHWNSTLKRKVEKEGYLQVLLLHSSCSSASRPPRTASTASIPSKADSVSTVKDESDQSLCSGEPLASSSGYSSSLSMCELTAPVELMEASVETWSCGQEVSSSLSGLYREDGHPSVMDLSRSYVLGLREQLGSSSQDAACFMDASSWSRGSMGGALSFSPSELFSLCGVEDLKSQRPVLTSTPVCARKHPGSPSQQEGSLTCRSRTPAETRERIRALWMSAPQTPTPLKISRKSPDQVSVCPSRGTNPSWEERSVDPDSQQSSSSSEASRVLAKHNRPFTDAEVFKEVMVTVLEELATDKSMDGVIASVKQVSLSARSAIRCIEALSTLCRGGTSSTQHRLFRQLVAESEEATHDDLLLHNDVRWLSKGKALDRFCALLDEVKAFLRLSKIRAAADHLALLGDEKFMSNVAFLADIFGHLNQLNLQLQGRGKTIDMVEKLESFTRKGVFESDISTGRLLHFIRPSGDFTSQAKQMIPSLDEAALEMELIDFQTSSLVSDALRSAESVSAFG</sequence>
<evidence type="ECO:0000259" key="4">
    <source>
        <dbReference type="PROSITE" id="PS50090"/>
    </source>
</evidence>
<dbReference type="SUPFAM" id="SSF46689">
    <property type="entry name" value="Homeodomain-like"/>
    <property type="match status" value="2"/>
</dbReference>
<comment type="caution">
    <text evidence="6">The sequence shown here is derived from an EMBL/GenBank/DDBJ whole genome shotgun (WGS) entry which is preliminary data.</text>
</comment>
<dbReference type="GO" id="GO:0045944">
    <property type="term" value="P:positive regulation of transcription by RNA polymerase II"/>
    <property type="evidence" value="ECO:0007669"/>
    <property type="project" value="TreeGrafter"/>
</dbReference>
<dbReference type="AlphaFoldDB" id="A0AAD6AJG7"/>
<gene>
    <name evidence="6" type="ORF">JOQ06_008047</name>
</gene>
<feature type="region of interest" description="Disordered" evidence="3">
    <location>
        <begin position="1"/>
        <end position="30"/>
    </location>
</feature>
<dbReference type="PROSITE" id="PS51294">
    <property type="entry name" value="HTH_MYB"/>
    <property type="match status" value="2"/>
</dbReference>
<feature type="domain" description="Myb-like" evidence="4">
    <location>
        <begin position="110"/>
        <end position="160"/>
    </location>
</feature>
<dbReference type="GO" id="GO:0000278">
    <property type="term" value="P:mitotic cell cycle"/>
    <property type="evidence" value="ECO:0007669"/>
    <property type="project" value="TreeGrafter"/>
</dbReference>
<feature type="region of interest" description="Disordered" evidence="3">
    <location>
        <begin position="180"/>
        <end position="226"/>
    </location>
</feature>
<keyword evidence="7" id="KW-1185">Reference proteome</keyword>
<dbReference type="GO" id="GO:0000981">
    <property type="term" value="F:DNA-binding transcription factor activity, RNA polymerase II-specific"/>
    <property type="evidence" value="ECO:0007669"/>
    <property type="project" value="TreeGrafter"/>
</dbReference>
<keyword evidence="2" id="KW-0238">DNA-binding</keyword>
<dbReference type="SMART" id="SM00717">
    <property type="entry name" value="SANT"/>
    <property type="match status" value="3"/>
</dbReference>
<evidence type="ECO:0000256" key="1">
    <source>
        <dbReference type="ARBA" id="ARBA00022737"/>
    </source>
</evidence>
<feature type="compositionally biased region" description="Basic residues" evidence="3">
    <location>
        <begin position="1"/>
        <end position="17"/>
    </location>
</feature>
<dbReference type="InterPro" id="IPR009057">
    <property type="entry name" value="Homeodomain-like_sf"/>
</dbReference>
<organism evidence="6 7">
    <name type="scientific">Pogonophryne albipinna</name>
    <dbReference type="NCBI Taxonomy" id="1090488"/>
    <lineage>
        <taxon>Eukaryota</taxon>
        <taxon>Metazoa</taxon>
        <taxon>Chordata</taxon>
        <taxon>Craniata</taxon>
        <taxon>Vertebrata</taxon>
        <taxon>Euteleostomi</taxon>
        <taxon>Actinopterygii</taxon>
        <taxon>Neopterygii</taxon>
        <taxon>Teleostei</taxon>
        <taxon>Neoteleostei</taxon>
        <taxon>Acanthomorphata</taxon>
        <taxon>Eupercaria</taxon>
        <taxon>Perciformes</taxon>
        <taxon>Notothenioidei</taxon>
        <taxon>Pogonophryne</taxon>
    </lineage>
</organism>
<dbReference type="InterPro" id="IPR001005">
    <property type="entry name" value="SANT/Myb"/>
</dbReference>
<evidence type="ECO:0000256" key="3">
    <source>
        <dbReference type="SAM" id="MobiDB-lite"/>
    </source>
</evidence>
<dbReference type="InterPro" id="IPR017930">
    <property type="entry name" value="Myb_dom"/>
</dbReference>
<reference evidence="6" key="1">
    <citation type="submission" date="2022-11" db="EMBL/GenBank/DDBJ databases">
        <title>Chromosome-level genome of Pogonophryne albipinna.</title>
        <authorList>
            <person name="Jo E."/>
        </authorList>
    </citation>
    <scope>NUCLEOTIDE SEQUENCE</scope>
    <source>
        <strain evidence="6">SGF0006</strain>
        <tissue evidence="6">Muscle</tissue>
    </source>
</reference>
<feature type="compositionally biased region" description="Polar residues" evidence="3">
    <location>
        <begin position="345"/>
        <end position="357"/>
    </location>
</feature>
<accession>A0AAD6AJG7</accession>